<evidence type="ECO:0000256" key="1">
    <source>
        <dbReference type="SAM" id="Coils"/>
    </source>
</evidence>
<accession>A0A3N2PZL9</accession>
<dbReference type="RefSeq" id="XP_028467684.1">
    <property type="nucleotide sequence ID" value="XM_028609787.1"/>
</dbReference>
<organism evidence="2 3">
    <name type="scientific">Sodiomyces alkalinus (strain CBS 110278 / VKM F-3762 / F11)</name>
    <name type="common">Alkaliphilic filamentous fungus</name>
    <dbReference type="NCBI Taxonomy" id="1314773"/>
    <lineage>
        <taxon>Eukaryota</taxon>
        <taxon>Fungi</taxon>
        <taxon>Dikarya</taxon>
        <taxon>Ascomycota</taxon>
        <taxon>Pezizomycotina</taxon>
        <taxon>Sordariomycetes</taxon>
        <taxon>Hypocreomycetidae</taxon>
        <taxon>Glomerellales</taxon>
        <taxon>Plectosphaerellaceae</taxon>
        <taxon>Sodiomyces</taxon>
    </lineage>
</organism>
<dbReference type="OrthoDB" id="5538558at2759"/>
<sequence>MAPLGEMIRPRRNFRFVPEYLRRIGKCLTFGCNPEQTRVAASIIRDITEKSHYLNAAAQLYYLRPGLVIHRLRVPAGPWFPCSEPDGRTQQRGETNWQEQAQSSAIIAALAEKGLPRLLQYAHEEAPSEVQDHWASFMNNSTQQGGFRLGSTNVQVHKIPQLPDTVSVYGRFALRYAQGKAKTFEVVQTIWSHSQMVPLGTVTYSLKSLVDRNQWLPYIRLLAGETEKEAKEASVELEKLAERVTWLEKQTWDRPDAVEDMGAAKK</sequence>
<keyword evidence="1" id="KW-0175">Coiled coil</keyword>
<evidence type="ECO:0000313" key="3">
    <source>
        <dbReference type="Proteomes" id="UP000272025"/>
    </source>
</evidence>
<proteinExistence type="predicted"/>
<protein>
    <submittedName>
        <fullName evidence="2">Uncharacterized protein</fullName>
    </submittedName>
</protein>
<dbReference type="GeneID" id="39578265"/>
<dbReference type="EMBL" id="ML119053">
    <property type="protein sequence ID" value="ROT39878.1"/>
    <property type="molecule type" value="Genomic_DNA"/>
</dbReference>
<feature type="coiled-coil region" evidence="1">
    <location>
        <begin position="223"/>
        <end position="250"/>
    </location>
</feature>
<dbReference type="AlphaFoldDB" id="A0A3N2PZL9"/>
<gene>
    <name evidence="2" type="ORF">SODALDRAFT_323187</name>
</gene>
<keyword evidence="3" id="KW-1185">Reference proteome</keyword>
<evidence type="ECO:0000313" key="2">
    <source>
        <dbReference type="EMBL" id="ROT39878.1"/>
    </source>
</evidence>
<dbReference type="Proteomes" id="UP000272025">
    <property type="component" value="Unassembled WGS sequence"/>
</dbReference>
<name>A0A3N2PZL9_SODAK</name>
<reference evidence="2 3" key="1">
    <citation type="journal article" date="2018" name="Mol. Ecol.">
        <title>The obligate alkalophilic soda-lake fungus Sodiomyces alkalinus has shifted to a protein diet.</title>
        <authorList>
            <person name="Grum-Grzhimaylo A.A."/>
            <person name="Falkoski D.L."/>
            <person name="van den Heuvel J."/>
            <person name="Valero-Jimenez C.A."/>
            <person name="Min B."/>
            <person name="Choi I.G."/>
            <person name="Lipzen A."/>
            <person name="Daum C.G."/>
            <person name="Aanen D.K."/>
            <person name="Tsang A."/>
            <person name="Henrissat B."/>
            <person name="Bilanenko E.N."/>
            <person name="de Vries R.P."/>
            <person name="van Kan J.A.L."/>
            <person name="Grigoriev I.V."/>
            <person name="Debets A.J.M."/>
        </authorList>
    </citation>
    <scope>NUCLEOTIDE SEQUENCE [LARGE SCALE GENOMIC DNA]</scope>
    <source>
        <strain evidence="2 3">F11</strain>
    </source>
</reference>